<dbReference type="AlphaFoldDB" id="A0A6J4NTN4"/>
<feature type="non-terminal residue" evidence="2">
    <location>
        <position position="67"/>
    </location>
</feature>
<feature type="region of interest" description="Disordered" evidence="1">
    <location>
        <begin position="1"/>
        <end position="67"/>
    </location>
</feature>
<feature type="compositionally biased region" description="Basic and acidic residues" evidence="1">
    <location>
        <begin position="25"/>
        <end position="48"/>
    </location>
</feature>
<name>A0A6J4NTN4_9ACTN</name>
<evidence type="ECO:0000256" key="1">
    <source>
        <dbReference type="SAM" id="MobiDB-lite"/>
    </source>
</evidence>
<feature type="compositionally biased region" description="Basic residues" evidence="1">
    <location>
        <begin position="1"/>
        <end position="19"/>
    </location>
</feature>
<gene>
    <name evidence="2" type="ORF">AVDCRST_MAG35-690</name>
</gene>
<protein>
    <submittedName>
        <fullName evidence="2">Uncharacterized protein</fullName>
    </submittedName>
</protein>
<evidence type="ECO:0000313" key="2">
    <source>
        <dbReference type="EMBL" id="CAA9396930.1"/>
    </source>
</evidence>
<dbReference type="EMBL" id="CADCUY010000142">
    <property type="protein sequence ID" value="CAA9396930.1"/>
    <property type="molecule type" value="Genomic_DNA"/>
</dbReference>
<accession>A0A6J4NTN4</accession>
<proteinExistence type="predicted"/>
<sequence length="67" mass="7337">DPLRARPHRRRGAPARRAVHPAGRGPDRGQRDERHHHVDGARPADRRGGRPAGRARAARRAPGPPAL</sequence>
<reference evidence="2" key="1">
    <citation type="submission" date="2020-02" db="EMBL/GenBank/DDBJ databases">
        <authorList>
            <person name="Meier V. D."/>
        </authorList>
    </citation>
    <scope>NUCLEOTIDE SEQUENCE</scope>
    <source>
        <strain evidence="2">AVDCRST_MAG35</strain>
    </source>
</reference>
<feature type="non-terminal residue" evidence="2">
    <location>
        <position position="1"/>
    </location>
</feature>
<organism evidence="2">
    <name type="scientific">uncultured Quadrisphaera sp</name>
    <dbReference type="NCBI Taxonomy" id="904978"/>
    <lineage>
        <taxon>Bacteria</taxon>
        <taxon>Bacillati</taxon>
        <taxon>Actinomycetota</taxon>
        <taxon>Actinomycetes</taxon>
        <taxon>Kineosporiales</taxon>
        <taxon>Kineosporiaceae</taxon>
        <taxon>Quadrisphaera</taxon>
        <taxon>environmental samples</taxon>
    </lineage>
</organism>